<gene>
    <name evidence="2" type="ORF">E2C01_037357</name>
</gene>
<feature type="region of interest" description="Disordered" evidence="1">
    <location>
        <begin position="48"/>
        <end position="70"/>
    </location>
</feature>
<evidence type="ECO:0000313" key="3">
    <source>
        <dbReference type="Proteomes" id="UP000324222"/>
    </source>
</evidence>
<dbReference type="Proteomes" id="UP000324222">
    <property type="component" value="Unassembled WGS sequence"/>
</dbReference>
<reference evidence="2 3" key="1">
    <citation type="submission" date="2019-05" db="EMBL/GenBank/DDBJ databases">
        <title>Another draft genome of Portunus trituberculatus and its Hox gene families provides insights of decapod evolution.</title>
        <authorList>
            <person name="Jeong J.-H."/>
            <person name="Song I."/>
            <person name="Kim S."/>
            <person name="Choi T."/>
            <person name="Kim D."/>
            <person name="Ryu S."/>
            <person name="Kim W."/>
        </authorList>
    </citation>
    <scope>NUCLEOTIDE SEQUENCE [LARGE SCALE GENOMIC DNA]</scope>
    <source>
        <tissue evidence="2">Muscle</tissue>
    </source>
</reference>
<name>A0A5B7FDY1_PORTR</name>
<dbReference type="EMBL" id="VSRR010005952">
    <property type="protein sequence ID" value="MPC43705.1"/>
    <property type="molecule type" value="Genomic_DNA"/>
</dbReference>
<comment type="caution">
    <text evidence="2">The sequence shown here is derived from an EMBL/GenBank/DDBJ whole genome shotgun (WGS) entry which is preliminary data.</text>
</comment>
<keyword evidence="3" id="KW-1185">Reference proteome</keyword>
<sequence length="70" mass="7765">MWSLEIEVVLELVREKDTSGTPEINYTVKKKSLHKSFDEIAATPQELCPSMEGGVDEHDSGCGHTSKMTI</sequence>
<proteinExistence type="predicted"/>
<evidence type="ECO:0000256" key="1">
    <source>
        <dbReference type="SAM" id="MobiDB-lite"/>
    </source>
</evidence>
<accession>A0A5B7FDY1</accession>
<dbReference type="AlphaFoldDB" id="A0A5B7FDY1"/>
<evidence type="ECO:0000313" key="2">
    <source>
        <dbReference type="EMBL" id="MPC43705.1"/>
    </source>
</evidence>
<organism evidence="2 3">
    <name type="scientific">Portunus trituberculatus</name>
    <name type="common">Swimming crab</name>
    <name type="synonym">Neptunus trituberculatus</name>
    <dbReference type="NCBI Taxonomy" id="210409"/>
    <lineage>
        <taxon>Eukaryota</taxon>
        <taxon>Metazoa</taxon>
        <taxon>Ecdysozoa</taxon>
        <taxon>Arthropoda</taxon>
        <taxon>Crustacea</taxon>
        <taxon>Multicrustacea</taxon>
        <taxon>Malacostraca</taxon>
        <taxon>Eumalacostraca</taxon>
        <taxon>Eucarida</taxon>
        <taxon>Decapoda</taxon>
        <taxon>Pleocyemata</taxon>
        <taxon>Brachyura</taxon>
        <taxon>Eubrachyura</taxon>
        <taxon>Portunoidea</taxon>
        <taxon>Portunidae</taxon>
        <taxon>Portuninae</taxon>
        <taxon>Portunus</taxon>
    </lineage>
</organism>
<protein>
    <submittedName>
        <fullName evidence="2">Uncharacterized protein</fullName>
    </submittedName>
</protein>